<feature type="domain" description="Phospholipase A2-like central" evidence="9">
    <location>
        <begin position="235"/>
        <end position="302"/>
    </location>
</feature>
<comment type="cofactor">
    <cofactor evidence="1">
        <name>Ca(2+)</name>
        <dbReference type="ChEBI" id="CHEBI:29108"/>
    </cofactor>
</comment>
<dbReference type="GO" id="GO:0004623">
    <property type="term" value="F:phospholipase A2 activity"/>
    <property type="evidence" value="ECO:0007669"/>
    <property type="project" value="UniProtKB-EC"/>
</dbReference>
<evidence type="ECO:0000259" key="9">
    <source>
        <dbReference type="Pfam" id="PF05826"/>
    </source>
</evidence>
<evidence type="ECO:0000313" key="10">
    <source>
        <dbReference type="EMBL" id="CAD7459523.1"/>
    </source>
</evidence>
<feature type="compositionally biased region" description="Basic and acidic residues" evidence="8">
    <location>
        <begin position="184"/>
        <end position="199"/>
    </location>
</feature>
<dbReference type="EMBL" id="OE002935">
    <property type="protein sequence ID" value="CAD7459523.1"/>
    <property type="molecule type" value="Genomic_DNA"/>
</dbReference>
<evidence type="ECO:0000256" key="6">
    <source>
        <dbReference type="ARBA" id="ARBA00023098"/>
    </source>
</evidence>
<dbReference type="AlphaFoldDB" id="A0A7R9IJM6"/>
<dbReference type="Gene3D" id="1.20.90.10">
    <property type="entry name" value="Phospholipase A2 domain"/>
    <property type="match status" value="2"/>
</dbReference>
<dbReference type="InterPro" id="IPR016090">
    <property type="entry name" value="PLA2-like_dom"/>
</dbReference>
<evidence type="ECO:0000256" key="1">
    <source>
        <dbReference type="ARBA" id="ARBA00001913"/>
    </source>
</evidence>
<dbReference type="InterPro" id="IPR036444">
    <property type="entry name" value="PLipase_A2_dom_sf"/>
</dbReference>
<evidence type="ECO:0000256" key="7">
    <source>
        <dbReference type="ARBA" id="ARBA00029903"/>
    </source>
</evidence>
<dbReference type="GO" id="GO:0005576">
    <property type="term" value="C:extracellular region"/>
    <property type="evidence" value="ECO:0007669"/>
    <property type="project" value="UniProtKB-SubCell"/>
</dbReference>
<evidence type="ECO:0000256" key="8">
    <source>
        <dbReference type="SAM" id="MobiDB-lite"/>
    </source>
</evidence>
<protein>
    <recommendedName>
        <fullName evidence="3">phospholipase A2</fullName>
        <ecNumber evidence="3">3.1.1.4</ecNumber>
    </recommendedName>
    <alternativeName>
        <fullName evidence="7">Phosphatidylcholine 2-acylhydrolase</fullName>
    </alternativeName>
</protein>
<keyword evidence="5" id="KW-0442">Lipid degradation</keyword>
<dbReference type="SUPFAM" id="SSF48619">
    <property type="entry name" value="Phospholipase A2, PLA2"/>
    <property type="match status" value="2"/>
</dbReference>
<accession>A0A7R9IJM6</accession>
<dbReference type="GO" id="GO:0006644">
    <property type="term" value="P:phospholipid metabolic process"/>
    <property type="evidence" value="ECO:0007669"/>
    <property type="project" value="InterPro"/>
</dbReference>
<dbReference type="EC" id="3.1.1.4" evidence="3"/>
<name>A0A7R9IJM6_9NEOP</name>
<dbReference type="PANTHER" id="PTHR12253">
    <property type="entry name" value="RH14732P"/>
    <property type="match status" value="1"/>
</dbReference>
<evidence type="ECO:0000256" key="3">
    <source>
        <dbReference type="ARBA" id="ARBA00013278"/>
    </source>
</evidence>
<keyword evidence="4" id="KW-0964">Secreted</keyword>
<proteinExistence type="predicted"/>
<dbReference type="PROSITE" id="PS00118">
    <property type="entry name" value="PA2_HIS"/>
    <property type="match status" value="1"/>
</dbReference>
<reference evidence="10" key="1">
    <citation type="submission" date="2020-11" db="EMBL/GenBank/DDBJ databases">
        <authorList>
            <person name="Tran Van P."/>
        </authorList>
    </citation>
    <scope>NUCLEOTIDE SEQUENCE</scope>
</reference>
<gene>
    <name evidence="10" type="ORF">TTEB3V08_LOCUS7475</name>
</gene>
<sequence>MPSLPVIVRSVSCENDALYQGRQPFGAQIDLQTPPDHPLESIKLRQATDGMHFIQLIYGADDTIKDCEFIRQKKIVHDFLETFRDDVERARMTSTLGDALDEERTVRVARVGDDDKTHYEDVSAALYEDAEDQTTGFRNVTFRVLEGGSPLPSEVAAWLDYESLKSQCKKSHQELKKLVRRQRHGTEEEKRNASDHIESASRAPPSPTLFADNRLMVLRLLRPCRSKRELTDVLIVPGTKWCGPHQLASRYVELGPLSLIDRCCRKHDHCRIAIPGFSNKYHFFNYRPFTLSHCGCDSRRKRELMDIFRVPGTKWCGKGNMAMKYTHLGGYNRADKCCRVHDTACPFYISAFEERYGLFNWRISTIMHCNCDERGQRLNLVQGESSEKAKYLMYTPSLRPSVNIRKVRTGRDGQILRKIHISTSNGGYSLYLSVTNTLEEIHTLVHMSTNGDRLVLNSTRLVKRRFWTTFREAPRRLNHPHPPVLLRVPTPRVSPGVRGFMCREDRRRNKTGAM</sequence>
<dbReference type="GO" id="GO:0016042">
    <property type="term" value="P:lipid catabolic process"/>
    <property type="evidence" value="ECO:0007669"/>
    <property type="project" value="UniProtKB-KW"/>
</dbReference>
<keyword evidence="6" id="KW-0443">Lipid metabolism</keyword>
<feature type="domain" description="Phospholipase A2-like central" evidence="9">
    <location>
        <begin position="310"/>
        <end position="376"/>
    </location>
</feature>
<comment type="subcellular location">
    <subcellularLocation>
        <location evidence="2">Secreted</location>
    </subcellularLocation>
</comment>
<evidence type="ECO:0000256" key="2">
    <source>
        <dbReference type="ARBA" id="ARBA00004613"/>
    </source>
</evidence>
<evidence type="ECO:0000256" key="5">
    <source>
        <dbReference type="ARBA" id="ARBA00022963"/>
    </source>
</evidence>
<organism evidence="10">
    <name type="scientific">Timema tahoe</name>
    <dbReference type="NCBI Taxonomy" id="61484"/>
    <lineage>
        <taxon>Eukaryota</taxon>
        <taxon>Metazoa</taxon>
        <taxon>Ecdysozoa</taxon>
        <taxon>Arthropoda</taxon>
        <taxon>Hexapoda</taxon>
        <taxon>Insecta</taxon>
        <taxon>Pterygota</taxon>
        <taxon>Neoptera</taxon>
        <taxon>Polyneoptera</taxon>
        <taxon>Phasmatodea</taxon>
        <taxon>Timematodea</taxon>
        <taxon>Timematoidea</taxon>
        <taxon>Timematidae</taxon>
        <taxon>Timema</taxon>
    </lineage>
</organism>
<feature type="region of interest" description="Disordered" evidence="8">
    <location>
        <begin position="179"/>
        <end position="206"/>
    </location>
</feature>
<evidence type="ECO:0000256" key="4">
    <source>
        <dbReference type="ARBA" id="ARBA00022525"/>
    </source>
</evidence>
<dbReference type="InterPro" id="IPR033113">
    <property type="entry name" value="PLA2_histidine"/>
</dbReference>
<dbReference type="GO" id="GO:0050482">
    <property type="term" value="P:arachidonate secretion"/>
    <property type="evidence" value="ECO:0007669"/>
    <property type="project" value="InterPro"/>
</dbReference>
<dbReference type="Pfam" id="PF05826">
    <property type="entry name" value="Phospholip_A2_2"/>
    <property type="match status" value="2"/>
</dbReference>